<dbReference type="Pfam" id="PF01289">
    <property type="entry name" value="Thiol_cytolysin"/>
    <property type="match status" value="1"/>
</dbReference>
<name>A0A0F5JHM7_9BACT</name>
<accession>A0A0F5JHM7</accession>
<dbReference type="PATRIC" id="fig|1203610.3.peg.2013"/>
<gene>
    <name evidence="1" type="ORF">HMPREF1536_01964</name>
</gene>
<dbReference type="Gene3D" id="3.40.30.40">
    <property type="entry name" value="Perfringolysin"/>
    <property type="match status" value="1"/>
</dbReference>
<proteinExistence type="predicted"/>
<evidence type="ECO:0000313" key="1">
    <source>
        <dbReference type="EMBL" id="KKB57243.1"/>
    </source>
</evidence>
<keyword evidence="2" id="KW-1185">Reference proteome</keyword>
<dbReference type="SUPFAM" id="SSF56978">
    <property type="entry name" value="Perfringolysin"/>
    <property type="match status" value="1"/>
</dbReference>
<dbReference type="PRINTS" id="PR01400">
    <property type="entry name" value="TACYTOLYSIN"/>
</dbReference>
<dbReference type="InterPro" id="IPR036359">
    <property type="entry name" value="Thiol_cytolysin_sf"/>
</dbReference>
<protein>
    <recommendedName>
        <fullName evidence="3">Thiol-activated cytolysin</fullName>
    </recommendedName>
</protein>
<comment type="caution">
    <text evidence="1">The sequence shown here is derived from an EMBL/GenBank/DDBJ whole genome shotgun (WGS) entry which is preliminary data.</text>
</comment>
<dbReference type="AlphaFoldDB" id="A0A0F5JHM7"/>
<dbReference type="InterPro" id="IPR001869">
    <property type="entry name" value="Thiol_cytolysin"/>
</dbReference>
<evidence type="ECO:0008006" key="3">
    <source>
        <dbReference type="Google" id="ProtNLM"/>
    </source>
</evidence>
<dbReference type="GO" id="GO:0015485">
    <property type="term" value="F:cholesterol binding"/>
    <property type="evidence" value="ECO:0007669"/>
    <property type="project" value="InterPro"/>
</dbReference>
<reference evidence="1 2" key="1">
    <citation type="submission" date="2013-04" db="EMBL/GenBank/DDBJ databases">
        <title>The Genome Sequence of Parabacteroides gordonii DSM 23371.</title>
        <authorList>
            <consortium name="The Broad Institute Genomics Platform"/>
            <person name="Earl A."/>
            <person name="Ward D."/>
            <person name="Feldgarden M."/>
            <person name="Gevers D."/>
            <person name="Martens E."/>
            <person name="Sakamoto M."/>
            <person name="Benno Y."/>
            <person name="Suzuki N."/>
            <person name="Matsunaga N."/>
            <person name="Koshihara K."/>
            <person name="Seki M."/>
            <person name="Komiya H."/>
            <person name="Walker B."/>
            <person name="Young S."/>
            <person name="Zeng Q."/>
            <person name="Gargeya S."/>
            <person name="Fitzgerald M."/>
            <person name="Haas B."/>
            <person name="Abouelleil A."/>
            <person name="Allen A.W."/>
            <person name="Alvarado L."/>
            <person name="Arachchi H.M."/>
            <person name="Berlin A.M."/>
            <person name="Chapman S.B."/>
            <person name="Gainer-Dewar J."/>
            <person name="Goldberg J."/>
            <person name="Griggs A."/>
            <person name="Gujja S."/>
            <person name="Hansen M."/>
            <person name="Howarth C."/>
            <person name="Imamovic A."/>
            <person name="Ireland A."/>
            <person name="Larimer J."/>
            <person name="McCowan C."/>
            <person name="Murphy C."/>
            <person name="Pearson M."/>
            <person name="Poon T.W."/>
            <person name="Priest M."/>
            <person name="Roberts A."/>
            <person name="Saif S."/>
            <person name="Shea T."/>
            <person name="Sisk P."/>
            <person name="Sykes S."/>
            <person name="Wortman J."/>
            <person name="Nusbaum C."/>
            <person name="Birren B."/>
        </authorList>
    </citation>
    <scope>NUCLEOTIDE SEQUENCE [LARGE SCALE GENOMIC DNA]</scope>
    <source>
        <strain evidence="1 2">MS-1</strain>
    </source>
</reference>
<dbReference type="RefSeq" id="WP_052349941.1">
    <property type="nucleotide sequence ID" value="NZ_KE386765.1"/>
</dbReference>
<dbReference type="HOGENOM" id="CLU_803745_0_0_10"/>
<dbReference type="Proteomes" id="UP000033035">
    <property type="component" value="Unassembled WGS sequence"/>
</dbReference>
<evidence type="ECO:0000313" key="2">
    <source>
        <dbReference type="Proteomes" id="UP000033035"/>
    </source>
</evidence>
<organism evidence="1 2">
    <name type="scientific">Parabacteroides gordonii MS-1 = DSM 23371</name>
    <dbReference type="NCBI Taxonomy" id="1203610"/>
    <lineage>
        <taxon>Bacteria</taxon>
        <taxon>Pseudomonadati</taxon>
        <taxon>Bacteroidota</taxon>
        <taxon>Bacteroidia</taxon>
        <taxon>Bacteroidales</taxon>
        <taxon>Tannerellaceae</taxon>
        <taxon>Parabacteroides</taxon>
    </lineage>
</organism>
<dbReference type="STRING" id="1203610.HMPREF1536_01964"/>
<sequence>MKKKIYYFAILLLIFASCSKEDLEYSDISESSSDKIYTPDPIIIPSKTLDWDESFHPYGIISKGQNQSSEIAITSVNLFIGGVYTAASINDLTINPINKPVKSISVAYTFPGFFTDVIPTPGVVSMYTSLGKAVESPKFSGQQSLSFEYDFRQFSYYNEMKLAFGGNINIFNILKIDATYESGKIKQKTGLFARILQKNFSVIMDYPTDGNIFKNQSDLAATSHLSPVYINSVTFGRMGIISIESESNYEEVKKAFKLALTVKAVGGELQLDATSKELLEKAEIRILVYGGAGSEVAKLVMGFDKFQEFIVNGGEFSKEVPGVPIFFTCNYASDNSIFSTSFTTN</sequence>
<dbReference type="EMBL" id="AQHW01000013">
    <property type="protein sequence ID" value="KKB57243.1"/>
    <property type="molecule type" value="Genomic_DNA"/>
</dbReference>
<dbReference type="PROSITE" id="PS51257">
    <property type="entry name" value="PROKAR_LIPOPROTEIN"/>
    <property type="match status" value="1"/>
</dbReference>